<accession>A0A8X6SQS4</accession>
<gene>
    <name evidence="1" type="ORF">TNCV_1285731</name>
</gene>
<comment type="caution">
    <text evidence="1">The sequence shown here is derived from an EMBL/GenBank/DDBJ whole genome shotgun (WGS) entry which is preliminary data.</text>
</comment>
<evidence type="ECO:0000313" key="1">
    <source>
        <dbReference type="EMBL" id="GFY15928.1"/>
    </source>
</evidence>
<protein>
    <submittedName>
        <fullName evidence="1">Uncharacterized protein</fullName>
    </submittedName>
</protein>
<reference evidence="1" key="1">
    <citation type="submission" date="2020-08" db="EMBL/GenBank/DDBJ databases">
        <title>Multicomponent nature underlies the extraordinary mechanical properties of spider dragline silk.</title>
        <authorList>
            <person name="Kono N."/>
            <person name="Nakamura H."/>
            <person name="Mori M."/>
            <person name="Yoshida Y."/>
            <person name="Ohtoshi R."/>
            <person name="Malay A.D."/>
            <person name="Moran D.A.P."/>
            <person name="Tomita M."/>
            <person name="Numata K."/>
            <person name="Arakawa K."/>
        </authorList>
    </citation>
    <scope>NUCLEOTIDE SEQUENCE</scope>
</reference>
<sequence length="90" mass="10145">MVTNSARRTLVKLGLPTWRVILNLAIVVIYAELLRESDEIGNLIEVIDPVRQINLEEDSDDVEELLDSLNEKLTMNSCMCKSKTGKNLSL</sequence>
<dbReference type="EMBL" id="BMAU01021335">
    <property type="protein sequence ID" value="GFY15928.1"/>
    <property type="molecule type" value="Genomic_DNA"/>
</dbReference>
<proteinExistence type="predicted"/>
<evidence type="ECO:0000313" key="2">
    <source>
        <dbReference type="Proteomes" id="UP000887159"/>
    </source>
</evidence>
<keyword evidence="2" id="KW-1185">Reference proteome</keyword>
<name>A0A8X6SQS4_TRICX</name>
<dbReference type="AlphaFoldDB" id="A0A8X6SQS4"/>
<dbReference type="Proteomes" id="UP000887159">
    <property type="component" value="Unassembled WGS sequence"/>
</dbReference>
<organism evidence="1 2">
    <name type="scientific">Trichonephila clavipes</name>
    <name type="common">Golden silk orbweaver</name>
    <name type="synonym">Nephila clavipes</name>
    <dbReference type="NCBI Taxonomy" id="2585209"/>
    <lineage>
        <taxon>Eukaryota</taxon>
        <taxon>Metazoa</taxon>
        <taxon>Ecdysozoa</taxon>
        <taxon>Arthropoda</taxon>
        <taxon>Chelicerata</taxon>
        <taxon>Arachnida</taxon>
        <taxon>Araneae</taxon>
        <taxon>Araneomorphae</taxon>
        <taxon>Entelegynae</taxon>
        <taxon>Araneoidea</taxon>
        <taxon>Nephilidae</taxon>
        <taxon>Trichonephila</taxon>
    </lineage>
</organism>